<dbReference type="InterPro" id="IPR008978">
    <property type="entry name" value="HSP20-like_chaperone"/>
</dbReference>
<dbReference type="InterPro" id="IPR001436">
    <property type="entry name" value="Alpha-crystallin/sHSP_animal"/>
</dbReference>
<protein>
    <submittedName>
        <fullName evidence="6">Protein lethal(2)essential for life</fullName>
    </submittedName>
</protein>
<evidence type="ECO:0000259" key="5">
    <source>
        <dbReference type="PROSITE" id="PS01031"/>
    </source>
</evidence>
<dbReference type="Pfam" id="PF00011">
    <property type="entry name" value="HSP20"/>
    <property type="match status" value="1"/>
</dbReference>
<feature type="non-terminal residue" evidence="6">
    <location>
        <position position="1"/>
    </location>
</feature>
<reference evidence="6" key="1">
    <citation type="submission" date="2013-07" db="EMBL/GenBank/DDBJ databases">
        <title>Midgut Transcriptome Profiling of Anoplphora glabripennis, a Lignocellulose Degrading, Wood-Boring Cerambycid.</title>
        <authorList>
            <person name="Scully E.D."/>
            <person name="Hoover K."/>
            <person name="Carlson J.E."/>
            <person name="Tien M."/>
            <person name="Geib S.M."/>
        </authorList>
    </citation>
    <scope>NUCLEOTIDE SEQUENCE</scope>
</reference>
<dbReference type="GO" id="GO:0005634">
    <property type="term" value="C:nucleus"/>
    <property type="evidence" value="ECO:0007669"/>
    <property type="project" value="TreeGrafter"/>
</dbReference>
<dbReference type="GO" id="GO:0051082">
    <property type="term" value="F:unfolded protein binding"/>
    <property type="evidence" value="ECO:0007669"/>
    <property type="project" value="TreeGrafter"/>
</dbReference>
<dbReference type="GO" id="GO:0042026">
    <property type="term" value="P:protein refolding"/>
    <property type="evidence" value="ECO:0007669"/>
    <property type="project" value="TreeGrafter"/>
</dbReference>
<evidence type="ECO:0000256" key="2">
    <source>
        <dbReference type="PIRSR" id="PIRSR036514-1"/>
    </source>
</evidence>
<proteinExistence type="inferred from homology"/>
<feature type="binding site" evidence="2">
    <location>
        <position position="126"/>
    </location>
    <ligand>
        <name>Zn(2+)</name>
        <dbReference type="ChEBI" id="CHEBI:29105"/>
        <label>1</label>
    </ligand>
</feature>
<keyword evidence="2" id="KW-0479">Metal-binding</keyword>
<dbReference type="PANTHER" id="PTHR45640:SF13">
    <property type="entry name" value="HEAT SHOCK PROTEIN 22-RELATED"/>
    <property type="match status" value="1"/>
</dbReference>
<dbReference type="CDD" id="cd06526">
    <property type="entry name" value="metazoan_ACD"/>
    <property type="match status" value="1"/>
</dbReference>
<feature type="domain" description="SHSP" evidence="5">
    <location>
        <begin position="78"/>
        <end position="187"/>
    </location>
</feature>
<dbReference type="GO" id="GO:0009408">
    <property type="term" value="P:response to heat"/>
    <property type="evidence" value="ECO:0007669"/>
    <property type="project" value="UniProtKB-ARBA"/>
</dbReference>
<feature type="binding site" evidence="2">
    <location>
        <position position="128"/>
    </location>
    <ligand>
        <name>Zn(2+)</name>
        <dbReference type="ChEBI" id="CHEBI:29105"/>
        <label>1</label>
    </ligand>
</feature>
<gene>
    <name evidence="6" type="primary">L2EFL</name>
</gene>
<dbReference type="Gene3D" id="2.60.40.790">
    <property type="match status" value="1"/>
</dbReference>
<feature type="binding site" evidence="2">
    <location>
        <position position="133"/>
    </location>
    <ligand>
        <name>Zn(2+)</name>
        <dbReference type="ChEBI" id="CHEBI:29105"/>
        <label>1</label>
    </ligand>
</feature>
<evidence type="ECO:0000313" key="6">
    <source>
        <dbReference type="EMBL" id="JAB67995.1"/>
    </source>
</evidence>
<evidence type="ECO:0000256" key="1">
    <source>
        <dbReference type="ARBA" id="ARBA00023016"/>
    </source>
</evidence>
<accession>V5GCY1</accession>
<name>V5GCY1_ANOGL</name>
<dbReference type="OrthoDB" id="1431247at2759"/>
<dbReference type="InterPro" id="IPR055269">
    <property type="entry name" value="Alpha-crystallin/HSP_16"/>
</dbReference>
<dbReference type="GO" id="GO:0046872">
    <property type="term" value="F:metal ion binding"/>
    <property type="evidence" value="ECO:0007669"/>
    <property type="project" value="UniProtKB-KW"/>
</dbReference>
<evidence type="ECO:0000256" key="3">
    <source>
        <dbReference type="PROSITE-ProRule" id="PRU00285"/>
    </source>
</evidence>
<comment type="similarity">
    <text evidence="3 4">Belongs to the small heat shock protein (HSP20) family.</text>
</comment>
<dbReference type="GO" id="GO:0005737">
    <property type="term" value="C:cytoplasm"/>
    <property type="evidence" value="ECO:0007669"/>
    <property type="project" value="TreeGrafter"/>
</dbReference>
<keyword evidence="1" id="KW-0346">Stress response</keyword>
<feature type="non-terminal residue" evidence="6">
    <location>
        <position position="214"/>
    </location>
</feature>
<sequence>QFEFEQVKSEKPNQSNCVKSDILNKMALLPYLHDDSYWLRPSRLLDQQFGHALDTDDLLQPFSGLLRCPAGYLRNWRSLASEQDGGSTVHFKKDKFEANLDVQQFKPEEISVKVTGDNTITIEGKHEEKEDEHGQIYRHFIRRYVLPKNCDTSKVESKLSSDGVLSITAPRVQDKHVKHKSIPVTQTGKPVKAIKGKKKCEACEGDKKCENKKC</sequence>
<dbReference type="AlphaFoldDB" id="V5GCY1"/>
<organism evidence="6">
    <name type="scientific">Anoplophora glabripennis</name>
    <name type="common">Asian longhorn beetle</name>
    <name type="synonym">Anoplophora nobilis</name>
    <dbReference type="NCBI Taxonomy" id="217634"/>
    <lineage>
        <taxon>Eukaryota</taxon>
        <taxon>Metazoa</taxon>
        <taxon>Ecdysozoa</taxon>
        <taxon>Arthropoda</taxon>
        <taxon>Hexapoda</taxon>
        <taxon>Insecta</taxon>
        <taxon>Pterygota</taxon>
        <taxon>Neoptera</taxon>
        <taxon>Endopterygota</taxon>
        <taxon>Coleoptera</taxon>
        <taxon>Polyphaga</taxon>
        <taxon>Cucujiformia</taxon>
        <taxon>Chrysomeloidea</taxon>
        <taxon>Cerambycidae</taxon>
        <taxon>Lamiinae</taxon>
        <taxon>Lamiini</taxon>
        <taxon>Anoplophora</taxon>
    </lineage>
</organism>
<keyword evidence="2" id="KW-0862">Zinc</keyword>
<dbReference type="InterPro" id="IPR002068">
    <property type="entry name" value="A-crystallin/Hsp20_dom"/>
</dbReference>
<dbReference type="PANTHER" id="PTHR45640">
    <property type="entry name" value="HEAT SHOCK PROTEIN HSP-12.2-RELATED"/>
    <property type="match status" value="1"/>
</dbReference>
<dbReference type="EMBL" id="GALX01000471">
    <property type="protein sequence ID" value="JAB67995.1"/>
    <property type="molecule type" value="Transcribed_RNA"/>
</dbReference>
<dbReference type="PROSITE" id="PS01031">
    <property type="entry name" value="SHSP"/>
    <property type="match status" value="1"/>
</dbReference>
<dbReference type="PRINTS" id="PR00299">
    <property type="entry name" value="ACRYSTALLIN"/>
</dbReference>
<dbReference type="PIRSF" id="PIRSF036514">
    <property type="entry name" value="Sm_HSP_B1"/>
    <property type="match status" value="1"/>
</dbReference>
<evidence type="ECO:0000256" key="4">
    <source>
        <dbReference type="RuleBase" id="RU003616"/>
    </source>
</evidence>
<dbReference type="SUPFAM" id="SSF49764">
    <property type="entry name" value="HSP20-like chaperones"/>
    <property type="match status" value="1"/>
</dbReference>